<reference evidence="3" key="1">
    <citation type="journal article" date="2019" name="Int. J. Syst. Evol. Microbiol.">
        <title>The Global Catalogue of Microorganisms (GCM) 10K type strain sequencing project: providing services to taxonomists for standard genome sequencing and annotation.</title>
        <authorList>
            <consortium name="The Broad Institute Genomics Platform"/>
            <consortium name="The Broad Institute Genome Sequencing Center for Infectious Disease"/>
            <person name="Wu L."/>
            <person name="Ma J."/>
        </authorList>
    </citation>
    <scope>NUCLEOTIDE SEQUENCE [LARGE SCALE GENOMIC DNA]</scope>
    <source>
        <strain evidence="3">CCUG 56042</strain>
    </source>
</reference>
<dbReference type="RefSeq" id="WP_377711562.1">
    <property type="nucleotide sequence ID" value="NZ_JBHSMP010000013.1"/>
</dbReference>
<sequence>MNGGTDGNGGAGKKKSSFLQLCKAVAWSFMGVRKRADLESDAAQLHPLALIIAGVLGAAIFVGVLLLVVHAVAG</sequence>
<organism evidence="2 3">
    <name type="scientific">Paraburkholderia denitrificans</name>
    <dbReference type="NCBI Taxonomy" id="694025"/>
    <lineage>
        <taxon>Bacteria</taxon>
        <taxon>Pseudomonadati</taxon>
        <taxon>Pseudomonadota</taxon>
        <taxon>Betaproteobacteria</taxon>
        <taxon>Burkholderiales</taxon>
        <taxon>Burkholderiaceae</taxon>
        <taxon>Paraburkholderia</taxon>
    </lineage>
</organism>
<keyword evidence="1" id="KW-0812">Transmembrane</keyword>
<comment type="caution">
    <text evidence="2">The sequence shown here is derived from an EMBL/GenBank/DDBJ whole genome shotgun (WGS) entry which is preliminary data.</text>
</comment>
<evidence type="ECO:0000313" key="3">
    <source>
        <dbReference type="Proteomes" id="UP001596103"/>
    </source>
</evidence>
<accession>A0ABW0J8W8</accession>
<proteinExistence type="predicted"/>
<gene>
    <name evidence="2" type="ORF">ACFPTO_11980</name>
</gene>
<name>A0ABW0J8W8_9BURK</name>
<dbReference type="Pfam" id="PF11174">
    <property type="entry name" value="DUF2970"/>
    <property type="match status" value="1"/>
</dbReference>
<keyword evidence="1" id="KW-0472">Membrane</keyword>
<keyword evidence="3" id="KW-1185">Reference proteome</keyword>
<keyword evidence="1" id="KW-1133">Transmembrane helix</keyword>
<dbReference type="Proteomes" id="UP001596103">
    <property type="component" value="Unassembled WGS sequence"/>
</dbReference>
<evidence type="ECO:0000256" key="1">
    <source>
        <dbReference type="SAM" id="Phobius"/>
    </source>
</evidence>
<evidence type="ECO:0000313" key="2">
    <source>
        <dbReference type="EMBL" id="MFC5429512.1"/>
    </source>
</evidence>
<dbReference type="EMBL" id="JBHSMP010000013">
    <property type="protein sequence ID" value="MFC5429512.1"/>
    <property type="molecule type" value="Genomic_DNA"/>
</dbReference>
<dbReference type="InterPro" id="IPR021344">
    <property type="entry name" value="DUF2970"/>
</dbReference>
<feature type="transmembrane region" description="Helical" evidence="1">
    <location>
        <begin position="48"/>
        <end position="73"/>
    </location>
</feature>
<protein>
    <submittedName>
        <fullName evidence="2">DUF2970 domain-containing protein</fullName>
    </submittedName>
</protein>